<feature type="transmembrane region" description="Helical" evidence="1">
    <location>
        <begin position="46"/>
        <end position="62"/>
    </location>
</feature>
<sequence>MTAPTRVAWTAIGRATGPHRSLLIATCAALALAAIADEATGYDGPGPFIYLGVALVVAVVRGRYTPLLAAVMSAFFLYGGFASSQSRSTLTHPAAVFGFTAGWVQVLSFVAAGAFAVASVIRATR</sequence>
<keyword evidence="1" id="KW-0812">Transmembrane</keyword>
<feature type="transmembrane region" description="Helical" evidence="1">
    <location>
        <begin position="67"/>
        <end position="84"/>
    </location>
</feature>
<dbReference type="STRING" id="394193.SAMN04489732_119167"/>
<organism evidence="2 3">
    <name type="scientific">Amycolatopsis saalfeldensis</name>
    <dbReference type="NCBI Taxonomy" id="394193"/>
    <lineage>
        <taxon>Bacteria</taxon>
        <taxon>Bacillati</taxon>
        <taxon>Actinomycetota</taxon>
        <taxon>Actinomycetes</taxon>
        <taxon>Pseudonocardiales</taxon>
        <taxon>Pseudonocardiaceae</taxon>
        <taxon>Amycolatopsis</taxon>
    </lineage>
</organism>
<feature type="transmembrane region" description="Helical" evidence="1">
    <location>
        <begin position="96"/>
        <end position="121"/>
    </location>
</feature>
<evidence type="ECO:0000313" key="3">
    <source>
        <dbReference type="Proteomes" id="UP000198582"/>
    </source>
</evidence>
<accession>A0A1H8YJF0</accession>
<gene>
    <name evidence="2" type="ORF">SAMN04489732_119167</name>
</gene>
<dbReference type="RefSeq" id="WP_218156936.1">
    <property type="nucleotide sequence ID" value="NZ_FOEF01000019.1"/>
</dbReference>
<reference evidence="2 3" key="1">
    <citation type="submission" date="2016-10" db="EMBL/GenBank/DDBJ databases">
        <authorList>
            <person name="de Groot N.N."/>
        </authorList>
    </citation>
    <scope>NUCLEOTIDE SEQUENCE [LARGE SCALE GENOMIC DNA]</scope>
    <source>
        <strain evidence="2 3">DSM 44993</strain>
    </source>
</reference>
<keyword evidence="1" id="KW-0472">Membrane</keyword>
<dbReference type="EMBL" id="FOEF01000019">
    <property type="protein sequence ID" value="SEP52285.1"/>
    <property type="molecule type" value="Genomic_DNA"/>
</dbReference>
<keyword evidence="1" id="KW-1133">Transmembrane helix</keyword>
<evidence type="ECO:0000313" key="2">
    <source>
        <dbReference type="EMBL" id="SEP52285.1"/>
    </source>
</evidence>
<dbReference type="AlphaFoldDB" id="A0A1H8YJF0"/>
<protein>
    <submittedName>
        <fullName evidence="2">Uncharacterized protein</fullName>
    </submittedName>
</protein>
<keyword evidence="3" id="KW-1185">Reference proteome</keyword>
<name>A0A1H8YJF0_9PSEU</name>
<proteinExistence type="predicted"/>
<evidence type="ECO:0000256" key="1">
    <source>
        <dbReference type="SAM" id="Phobius"/>
    </source>
</evidence>
<dbReference type="Proteomes" id="UP000198582">
    <property type="component" value="Unassembled WGS sequence"/>
</dbReference>